<feature type="domain" description="Haemin-degrading HemS/ChuX" evidence="1">
    <location>
        <begin position="39"/>
        <end position="169"/>
    </location>
</feature>
<dbReference type="InterPro" id="IPR053733">
    <property type="entry name" value="Heme_Transport_Util_sf"/>
</dbReference>
<dbReference type="Pfam" id="PF05171">
    <property type="entry name" value="HemS"/>
    <property type="match status" value="2"/>
</dbReference>
<reference evidence="2 3" key="1">
    <citation type="submission" date="2017-01" db="EMBL/GenBank/DDBJ databases">
        <title>Draft genome sequence of Pseudomonas pachastrellae type strain CCUG 46540T from a deep sea.</title>
        <authorList>
            <person name="Gomila M."/>
            <person name="Mulet M."/>
            <person name="Lalucat J."/>
            <person name="Garcia-Valdes E."/>
        </authorList>
    </citation>
    <scope>NUCLEOTIDE SEQUENCE [LARGE SCALE GENOMIC DNA]</scope>
    <source>
        <strain evidence="2 3">CCUG 46540</strain>
    </source>
</reference>
<accession>A0A1S8DGS3</accession>
<organism evidence="2 3">
    <name type="scientific">Halopseudomonas pachastrellae</name>
    <dbReference type="NCBI Taxonomy" id="254161"/>
    <lineage>
        <taxon>Bacteria</taxon>
        <taxon>Pseudomonadati</taxon>
        <taxon>Pseudomonadota</taxon>
        <taxon>Gammaproteobacteria</taxon>
        <taxon>Pseudomonadales</taxon>
        <taxon>Pseudomonadaceae</taxon>
        <taxon>Halopseudomonas</taxon>
    </lineage>
</organism>
<keyword evidence="3" id="KW-1185">Reference proteome</keyword>
<dbReference type="CDD" id="cd16830">
    <property type="entry name" value="HemS-like_N"/>
    <property type="match status" value="1"/>
</dbReference>
<evidence type="ECO:0000259" key="1">
    <source>
        <dbReference type="Pfam" id="PF05171"/>
    </source>
</evidence>
<dbReference type="CDD" id="cd16831">
    <property type="entry name" value="HemS-like_C"/>
    <property type="match status" value="1"/>
</dbReference>
<gene>
    <name evidence="2" type="ORF">BXT89_08795</name>
</gene>
<dbReference type="GO" id="GO:0006826">
    <property type="term" value="P:iron ion transport"/>
    <property type="evidence" value="ECO:0007669"/>
    <property type="project" value="InterPro"/>
</dbReference>
<comment type="caution">
    <text evidence="2">The sequence shown here is derived from an EMBL/GenBank/DDBJ whole genome shotgun (WGS) entry which is preliminary data.</text>
</comment>
<dbReference type="STRING" id="254161.SAMN05216256_106176"/>
<dbReference type="EMBL" id="MUBC01000016">
    <property type="protein sequence ID" value="ONM44171.1"/>
    <property type="molecule type" value="Genomic_DNA"/>
</dbReference>
<sequence>MTMQQPIPVFAGADLLGAWQHLRQSQPGLRIRDGAALLNVSEAELVYASLGRGVQRLRSDWQALLHGLKGLGQVMALTRNASCVHERHGEYDNISIGGSGRLGLVVNGAIDLRFFMREWSSLFAVSEPQKNGNMRRSLQIFDRQGAAVHKIYLTEHSSAAAWFDLCDSLSDDSLEPLTIVPPQIEDGLLDDVAVDELALQADWAALQDTHHFMALLKRHGVDRLQALRLVGEQWAQRLPEAALTDTLEQVAACGQSIMVFVGNHGCIQIHTGPVQRVGRLGEWFNVLDPDFSLHLRETDLASVWRVRKPTADGIVTSVEAYDRQGELVIQLFGERKPGQPEQSLWRALVERQSAR</sequence>
<dbReference type="OrthoDB" id="316630at2"/>
<dbReference type="Gene3D" id="3.40.1570.10">
    <property type="entry name" value="HemS/ChuS/ChuX like domains"/>
    <property type="match status" value="2"/>
</dbReference>
<feature type="domain" description="Haemin-degrading HemS/ChuX" evidence="1">
    <location>
        <begin position="220"/>
        <end position="351"/>
    </location>
</feature>
<dbReference type="Proteomes" id="UP000242847">
    <property type="component" value="Unassembled WGS sequence"/>
</dbReference>
<evidence type="ECO:0000313" key="3">
    <source>
        <dbReference type="Proteomes" id="UP000242847"/>
    </source>
</evidence>
<proteinExistence type="predicted"/>
<evidence type="ECO:0000313" key="2">
    <source>
        <dbReference type="EMBL" id="ONM44171.1"/>
    </source>
</evidence>
<dbReference type="InterPro" id="IPR007845">
    <property type="entry name" value="HemS/ChuX_dom"/>
</dbReference>
<dbReference type="SUPFAM" id="SSF144064">
    <property type="entry name" value="Heme iron utilization protein-like"/>
    <property type="match status" value="1"/>
</dbReference>
<protein>
    <submittedName>
        <fullName evidence="2">Hemin-degrading factor</fullName>
    </submittedName>
</protein>
<name>A0A1S8DGS3_9GAMM</name>
<dbReference type="AlphaFoldDB" id="A0A1S8DGS3"/>